<evidence type="ECO:0000259" key="5">
    <source>
        <dbReference type="Pfam" id="PF16212"/>
    </source>
</evidence>
<keyword evidence="2" id="KW-0479">Metal-binding</keyword>
<feature type="domain" description="P-type ATPase C-terminal" evidence="5">
    <location>
        <begin position="130"/>
        <end position="196"/>
    </location>
</feature>
<dbReference type="InterPro" id="IPR036412">
    <property type="entry name" value="HAD-like_sf"/>
</dbReference>
<evidence type="ECO:0000313" key="6">
    <source>
        <dbReference type="EMBL" id="CAK0888579.1"/>
    </source>
</evidence>
<proteinExistence type="predicted"/>
<dbReference type="PANTHER" id="PTHR24092:SF150">
    <property type="entry name" value="PHOSPHOLIPID-TRANSPORTING ATPASE"/>
    <property type="match status" value="1"/>
</dbReference>
<reference evidence="6" key="1">
    <citation type="submission" date="2023-10" db="EMBL/GenBank/DDBJ databases">
        <authorList>
            <person name="Chen Y."/>
            <person name="Shah S."/>
            <person name="Dougan E. K."/>
            <person name="Thang M."/>
            <person name="Chan C."/>
        </authorList>
    </citation>
    <scope>NUCLEOTIDE SEQUENCE [LARGE SCALE GENOMIC DNA]</scope>
</reference>
<gene>
    <name evidence="6" type="ORF">PCOR1329_LOCUS69344</name>
</gene>
<evidence type="ECO:0000256" key="3">
    <source>
        <dbReference type="ARBA" id="ARBA00022842"/>
    </source>
</evidence>
<dbReference type="PANTHER" id="PTHR24092">
    <property type="entry name" value="PROBABLE PHOSPHOLIPID-TRANSPORTING ATPASE"/>
    <property type="match status" value="1"/>
</dbReference>
<evidence type="ECO:0000256" key="2">
    <source>
        <dbReference type="ARBA" id="ARBA00022723"/>
    </source>
</evidence>
<protein>
    <recommendedName>
        <fullName evidence="5">P-type ATPase C-terminal domain-containing protein</fullName>
    </recommendedName>
</protein>
<dbReference type="InterPro" id="IPR032630">
    <property type="entry name" value="P_typ_ATPase_c"/>
</dbReference>
<comment type="caution">
    <text evidence="6">The sequence shown here is derived from an EMBL/GenBank/DDBJ whole genome shotgun (WGS) entry which is preliminary data.</text>
</comment>
<evidence type="ECO:0000313" key="7">
    <source>
        <dbReference type="Proteomes" id="UP001189429"/>
    </source>
</evidence>
<keyword evidence="7" id="KW-1185">Reference proteome</keyword>
<feature type="region of interest" description="Disordered" evidence="4">
    <location>
        <begin position="17"/>
        <end position="37"/>
    </location>
</feature>
<dbReference type="Pfam" id="PF16212">
    <property type="entry name" value="PhoLip_ATPase_C"/>
    <property type="match status" value="1"/>
</dbReference>
<comment type="subcellular location">
    <subcellularLocation>
        <location evidence="1">Membrane</location>
        <topology evidence="1">Multi-pass membrane protein</topology>
    </subcellularLocation>
</comment>
<dbReference type="NCBIfam" id="TIGR01494">
    <property type="entry name" value="ATPase_P-type"/>
    <property type="match status" value="1"/>
</dbReference>
<evidence type="ECO:0000256" key="4">
    <source>
        <dbReference type="SAM" id="MobiDB-lite"/>
    </source>
</evidence>
<sequence length="220" mass="24059">MTLLRVVGQSSSEAVLQDWAGPGGAPAGRRRRRGLRPPTAVLDGAAVRHILESDSARRRLYELGLATRTSVCCRLSPAQKKDLLVELVREQDPSVVTLAIGDGANDVPMIQEARTSASASGARTEGMGAVQASDVAISQFRFLGNLLLCHGRRSYHHVALYLCYYLYKNMAVAWGDILHACDIGFGGDIAYRRVAVHLLQRLVHLMASGHRARVRPRHAR</sequence>
<keyword evidence="3" id="KW-0460">Magnesium</keyword>
<organism evidence="6 7">
    <name type="scientific">Prorocentrum cordatum</name>
    <dbReference type="NCBI Taxonomy" id="2364126"/>
    <lineage>
        <taxon>Eukaryota</taxon>
        <taxon>Sar</taxon>
        <taxon>Alveolata</taxon>
        <taxon>Dinophyceae</taxon>
        <taxon>Prorocentrales</taxon>
        <taxon>Prorocentraceae</taxon>
        <taxon>Prorocentrum</taxon>
    </lineage>
</organism>
<dbReference type="SUPFAM" id="SSF56784">
    <property type="entry name" value="HAD-like"/>
    <property type="match status" value="1"/>
</dbReference>
<dbReference type="InterPro" id="IPR023214">
    <property type="entry name" value="HAD_sf"/>
</dbReference>
<accession>A0ABN9WTH5</accession>
<dbReference type="Gene3D" id="3.40.50.1000">
    <property type="entry name" value="HAD superfamily/HAD-like"/>
    <property type="match status" value="1"/>
</dbReference>
<dbReference type="EMBL" id="CAUYUJ010019096">
    <property type="protein sequence ID" value="CAK0888579.1"/>
    <property type="molecule type" value="Genomic_DNA"/>
</dbReference>
<evidence type="ECO:0000256" key="1">
    <source>
        <dbReference type="ARBA" id="ARBA00004141"/>
    </source>
</evidence>
<dbReference type="InterPro" id="IPR001757">
    <property type="entry name" value="P_typ_ATPase"/>
</dbReference>
<name>A0ABN9WTH5_9DINO</name>
<dbReference type="Proteomes" id="UP001189429">
    <property type="component" value="Unassembled WGS sequence"/>
</dbReference>